<evidence type="ECO:0000313" key="2">
    <source>
        <dbReference type="Proteomes" id="UP000237271"/>
    </source>
</evidence>
<keyword evidence="2" id="KW-1185">Reference proteome</keyword>
<organism evidence="1 2">
    <name type="scientific">Phytophthora palmivora</name>
    <dbReference type="NCBI Taxonomy" id="4796"/>
    <lineage>
        <taxon>Eukaryota</taxon>
        <taxon>Sar</taxon>
        <taxon>Stramenopiles</taxon>
        <taxon>Oomycota</taxon>
        <taxon>Peronosporomycetes</taxon>
        <taxon>Peronosporales</taxon>
        <taxon>Peronosporaceae</taxon>
        <taxon>Phytophthora</taxon>
    </lineage>
</organism>
<evidence type="ECO:0008006" key="3">
    <source>
        <dbReference type="Google" id="ProtNLM"/>
    </source>
</evidence>
<name>A0A2P4XXT6_9STRA</name>
<proteinExistence type="predicted"/>
<evidence type="ECO:0000313" key="1">
    <source>
        <dbReference type="EMBL" id="POM70363.1"/>
    </source>
</evidence>
<dbReference type="OrthoDB" id="123483at2759"/>
<reference evidence="1 2" key="1">
    <citation type="journal article" date="2017" name="Genome Biol. Evol.">
        <title>Phytophthora megakarya and P. palmivora, closely related causal agents of cacao black pod rot, underwent increases in genome sizes and gene numbers by different mechanisms.</title>
        <authorList>
            <person name="Ali S.S."/>
            <person name="Shao J."/>
            <person name="Lary D.J."/>
            <person name="Kronmiller B."/>
            <person name="Shen D."/>
            <person name="Strem M.D."/>
            <person name="Amoako-Attah I."/>
            <person name="Akrofi A.Y."/>
            <person name="Begoude B.A."/>
            <person name="Ten Hoopen G.M."/>
            <person name="Coulibaly K."/>
            <person name="Kebe B.I."/>
            <person name="Melnick R.L."/>
            <person name="Guiltinan M.J."/>
            <person name="Tyler B.M."/>
            <person name="Meinhardt L.W."/>
            <person name="Bailey B.A."/>
        </authorList>
    </citation>
    <scope>NUCLEOTIDE SEQUENCE [LARGE SCALE GENOMIC DNA]</scope>
    <source>
        <strain evidence="2">sbr112.9</strain>
    </source>
</reference>
<comment type="caution">
    <text evidence="1">The sequence shown here is derived from an EMBL/GenBank/DDBJ whole genome shotgun (WGS) entry which is preliminary data.</text>
</comment>
<dbReference type="InterPro" id="IPR036397">
    <property type="entry name" value="RNaseH_sf"/>
</dbReference>
<protein>
    <recommendedName>
        <fullName evidence="3">Transposase Tc1-like domain-containing protein</fullName>
    </recommendedName>
</protein>
<gene>
    <name evidence="1" type="ORF">PHPALM_13209</name>
</gene>
<dbReference type="Proteomes" id="UP000237271">
    <property type="component" value="Unassembled WGS sequence"/>
</dbReference>
<sequence>MPRAKDIPVETKVALALFLTERSAAGDKASIAVNAAAERFSICLRRVWHAWKSRDDIKVLLRPPRSSYRTRATKRSKKEVATLVAGVPLVERQTLASLAKATGIPKTSLSRYMRSGWLRRTVSRVKPTLTDTHKIRRLLYCLAHVERPIGNLCRIKNMYDVVHIDEKWFNLYKGVTRYYLTPDEGLPYKATPNKRYIGKQDHATMQKPKGSSTGKLAVGQLLKEFQLKKRKKTA</sequence>
<dbReference type="PANTHER" id="PTHR47169:SF2">
    <property type="entry name" value="OS01G0541250 PROTEIN"/>
    <property type="match status" value="1"/>
</dbReference>
<dbReference type="GO" id="GO:0003676">
    <property type="term" value="F:nucleic acid binding"/>
    <property type="evidence" value="ECO:0007669"/>
    <property type="project" value="InterPro"/>
</dbReference>
<dbReference type="PANTHER" id="PTHR47169">
    <property type="entry name" value="OS01G0541250 PROTEIN"/>
    <property type="match status" value="1"/>
</dbReference>
<dbReference type="Gene3D" id="3.30.420.10">
    <property type="entry name" value="Ribonuclease H-like superfamily/Ribonuclease H"/>
    <property type="match status" value="1"/>
</dbReference>
<accession>A0A2P4XXT6</accession>
<dbReference type="EMBL" id="NCKW01007092">
    <property type="protein sequence ID" value="POM70363.1"/>
    <property type="molecule type" value="Genomic_DNA"/>
</dbReference>
<dbReference type="AlphaFoldDB" id="A0A2P4XXT6"/>